<evidence type="ECO:0000313" key="1">
    <source>
        <dbReference type="EMBL" id="QIV81824.1"/>
    </source>
</evidence>
<accession>A0A6H0S3K3</accession>
<dbReference type="KEGG" id="mfre:EXE63_13725"/>
<keyword evidence="1" id="KW-0808">Transferase</keyword>
<dbReference type="InterPro" id="IPR023606">
    <property type="entry name" value="CoA-Trfase_III_dom_1_sf"/>
</dbReference>
<dbReference type="PANTHER" id="PTHR48228:SF7">
    <property type="entry name" value="FATTY ACYL-COA TRANSFERASE RV3272-RELATED"/>
    <property type="match status" value="1"/>
</dbReference>
<dbReference type="RefSeq" id="WP_168142376.1">
    <property type="nucleotide sequence ID" value="NZ_CP038799.1"/>
</dbReference>
<dbReference type="EMBL" id="CP038799">
    <property type="protein sequence ID" value="QIV81824.1"/>
    <property type="molecule type" value="Genomic_DNA"/>
</dbReference>
<dbReference type="InterPro" id="IPR050509">
    <property type="entry name" value="CoA-transferase_III"/>
</dbReference>
<reference evidence="1 2" key="1">
    <citation type="submission" date="2019-04" db="EMBL/GenBank/DDBJ databases">
        <title>Draft, Whole-Genome Sequence of the Anthracene-degrading Mycobacterium frederiksbergense LB501T, Isolated from a Polycyclic Aromatic Hydrocarbon (PAH)-Contaminated Soil.</title>
        <authorList>
            <person name="Augelletti F."/>
        </authorList>
    </citation>
    <scope>NUCLEOTIDE SEQUENCE [LARGE SCALE GENOMIC DNA]</scope>
    <source>
        <strain evidence="1 2">LB 501T</strain>
    </source>
</reference>
<gene>
    <name evidence="1" type="ORF">EXE63_13725</name>
</gene>
<organism evidence="1 2">
    <name type="scientific">Mycolicibacterium frederiksbergense</name>
    <dbReference type="NCBI Taxonomy" id="117567"/>
    <lineage>
        <taxon>Bacteria</taxon>
        <taxon>Bacillati</taxon>
        <taxon>Actinomycetota</taxon>
        <taxon>Actinomycetes</taxon>
        <taxon>Mycobacteriales</taxon>
        <taxon>Mycobacteriaceae</taxon>
        <taxon>Mycolicibacterium</taxon>
    </lineage>
</organism>
<dbReference type="AlphaFoldDB" id="A0A6H0S3K3"/>
<keyword evidence="2" id="KW-1185">Reference proteome</keyword>
<sequence>MSPVGVPEALNARAQGVADAFGTHTGVRVDAAALLTGRAALLGLTANGQISAGGATRILRAGDTWCAVTLSRPDDIAVVPALIETDDVGADPWPPLQRWVSTRSATVAVARARLLDLPAAVLGETAPGPPVTRAHGPRGERPGRLLVVDMSSMWAGPLCGRLLGGAGATVIKVESPRRPDGTRAGSDAFYDWMNRGKLSYAVEFDDEPAMRRLLEAADVVIEGSRPAALTRRGLGPADIAPRAGRIWLRISGYGSEGDAGTRVAFGDDAAVAGGLVRSGPDGPVFVGDAIADPLTGLHAAAAVAESLARGGGELIQMSMSATAAGYAGFVGGPVREPTEPETGASASALGADNAAVHALLDERHSVSC</sequence>
<dbReference type="Pfam" id="PF02515">
    <property type="entry name" value="CoA_transf_3"/>
    <property type="match status" value="1"/>
</dbReference>
<dbReference type="InterPro" id="IPR003673">
    <property type="entry name" value="CoA-Trfase_fam_III"/>
</dbReference>
<dbReference type="PANTHER" id="PTHR48228">
    <property type="entry name" value="SUCCINYL-COA--D-CITRAMALATE COA-TRANSFERASE"/>
    <property type="match status" value="1"/>
</dbReference>
<dbReference type="Proteomes" id="UP000501849">
    <property type="component" value="Chromosome"/>
</dbReference>
<evidence type="ECO:0000313" key="2">
    <source>
        <dbReference type="Proteomes" id="UP000501849"/>
    </source>
</evidence>
<dbReference type="Gene3D" id="3.40.50.10540">
    <property type="entry name" value="Crotonobetainyl-coa:carnitine coa-transferase, domain 1"/>
    <property type="match status" value="1"/>
</dbReference>
<protein>
    <submittedName>
        <fullName evidence="1">CoA transferase</fullName>
    </submittedName>
</protein>
<proteinExistence type="predicted"/>
<dbReference type="SUPFAM" id="SSF89796">
    <property type="entry name" value="CoA-transferase family III (CaiB/BaiF)"/>
    <property type="match status" value="1"/>
</dbReference>
<dbReference type="GO" id="GO:0016740">
    <property type="term" value="F:transferase activity"/>
    <property type="evidence" value="ECO:0007669"/>
    <property type="project" value="UniProtKB-KW"/>
</dbReference>
<name>A0A6H0S3K3_9MYCO</name>